<comment type="caution">
    <text evidence="2">The sequence shown here is derived from an EMBL/GenBank/DDBJ whole genome shotgun (WGS) entry which is preliminary data.</text>
</comment>
<dbReference type="Proteomes" id="UP000321304">
    <property type="component" value="Unassembled WGS sequence"/>
</dbReference>
<keyword evidence="1" id="KW-0732">Signal</keyword>
<dbReference type="EMBL" id="VITY01000005">
    <property type="protein sequence ID" value="TWC00484.1"/>
    <property type="molecule type" value="Genomic_DNA"/>
</dbReference>
<name>A0A560LYF2_9BRAD</name>
<dbReference type="PROSITE" id="PS51257">
    <property type="entry name" value="PROKAR_LIPOPROTEIN"/>
    <property type="match status" value="1"/>
</dbReference>
<gene>
    <name evidence="2" type="ORF">FBZ93_105281</name>
</gene>
<feature type="chain" id="PRO_5022061617" description="Lectin-like protein BA14k" evidence="1">
    <location>
        <begin position="20"/>
        <end position="160"/>
    </location>
</feature>
<evidence type="ECO:0000313" key="3">
    <source>
        <dbReference type="Proteomes" id="UP000321304"/>
    </source>
</evidence>
<evidence type="ECO:0000256" key="1">
    <source>
        <dbReference type="SAM" id="SignalP"/>
    </source>
</evidence>
<evidence type="ECO:0000313" key="2">
    <source>
        <dbReference type="EMBL" id="TWC00484.1"/>
    </source>
</evidence>
<accession>A0A560LYF2</accession>
<feature type="signal peptide" evidence="1">
    <location>
        <begin position="1"/>
        <end position="19"/>
    </location>
</feature>
<evidence type="ECO:0008006" key="4">
    <source>
        <dbReference type="Google" id="ProtNLM"/>
    </source>
</evidence>
<keyword evidence="3" id="KW-1185">Reference proteome</keyword>
<sequence>MTRRTVRTTAIALSTFACATLFSITWSEHGGISASVECAQARVGRPLTPVSVAGVARRHARRAAYGYGYAGAGIAATAAVATAAATTAAYSGWGTNDWTNSYAAQTDPHYGQPYYPARAYQGVSPYYGYAGWADYKAANGISCEPGTMTKMADGNMYVCQ</sequence>
<protein>
    <recommendedName>
        <fullName evidence="4">Lectin-like protein BA14k</fullName>
    </recommendedName>
</protein>
<reference evidence="2 3" key="1">
    <citation type="submission" date="2019-06" db="EMBL/GenBank/DDBJ databases">
        <title>Genomic Encyclopedia of Type Strains, Phase IV (KMG-V): Genome sequencing to study the core and pangenomes of soil and plant-associated prokaryotes.</title>
        <authorList>
            <person name="Whitman W."/>
        </authorList>
    </citation>
    <scope>NUCLEOTIDE SEQUENCE [LARGE SCALE GENOMIC DNA]</scope>
    <source>
        <strain evidence="2 3">BR 10355</strain>
    </source>
</reference>
<dbReference type="AlphaFoldDB" id="A0A560LYF2"/>
<organism evidence="2 3">
    <name type="scientific">Bradyrhizobium macuxiense</name>
    <dbReference type="NCBI Taxonomy" id="1755647"/>
    <lineage>
        <taxon>Bacteria</taxon>
        <taxon>Pseudomonadati</taxon>
        <taxon>Pseudomonadota</taxon>
        <taxon>Alphaproteobacteria</taxon>
        <taxon>Hyphomicrobiales</taxon>
        <taxon>Nitrobacteraceae</taxon>
        <taxon>Bradyrhizobium</taxon>
    </lineage>
</organism>
<proteinExistence type="predicted"/>